<evidence type="ECO:0000256" key="4">
    <source>
        <dbReference type="SAM" id="MobiDB-lite"/>
    </source>
</evidence>
<dbReference type="InterPro" id="IPR022409">
    <property type="entry name" value="PKD/Chitinase_dom"/>
</dbReference>
<comment type="caution">
    <text evidence="7">The sequence shown here is derived from an EMBL/GenBank/DDBJ whole genome shotgun (WGS) entry which is preliminary data.</text>
</comment>
<keyword evidence="5" id="KW-0472">Membrane</keyword>
<feature type="compositionally biased region" description="Pro residues" evidence="4">
    <location>
        <begin position="2107"/>
        <end position="2116"/>
    </location>
</feature>
<dbReference type="Pfam" id="PF11617">
    <property type="entry name" value="Cu-binding_MopE"/>
    <property type="match status" value="1"/>
</dbReference>
<gene>
    <name evidence="7" type="ORF">GCM10010921_21090</name>
</gene>
<dbReference type="PROSITE" id="PS50093">
    <property type="entry name" value="PKD"/>
    <property type="match status" value="1"/>
</dbReference>
<dbReference type="InterPro" id="IPR013783">
    <property type="entry name" value="Ig-like_fold"/>
</dbReference>
<dbReference type="SMART" id="SM00429">
    <property type="entry name" value="IPT"/>
    <property type="match status" value="1"/>
</dbReference>
<dbReference type="InterPro" id="IPR014756">
    <property type="entry name" value="Ig_E-set"/>
</dbReference>
<evidence type="ECO:0000256" key="3">
    <source>
        <dbReference type="ARBA" id="ARBA00022837"/>
    </source>
</evidence>
<keyword evidence="8" id="KW-1185">Reference proteome</keyword>
<dbReference type="Gene3D" id="2.60.40.2030">
    <property type="match status" value="2"/>
</dbReference>
<evidence type="ECO:0000313" key="8">
    <source>
        <dbReference type="Proteomes" id="UP000657592"/>
    </source>
</evidence>
<feature type="domain" description="PKD" evidence="6">
    <location>
        <begin position="1927"/>
        <end position="1976"/>
    </location>
</feature>
<dbReference type="PRINTS" id="PR00633">
    <property type="entry name" value="RCCNDNSATION"/>
</dbReference>
<dbReference type="SUPFAM" id="SSF49299">
    <property type="entry name" value="PKD domain"/>
    <property type="match status" value="2"/>
</dbReference>
<dbReference type="PANTHER" id="PTHR45982">
    <property type="entry name" value="REGULATOR OF CHROMOSOME CONDENSATION"/>
    <property type="match status" value="1"/>
</dbReference>
<dbReference type="CDD" id="cd00146">
    <property type="entry name" value="PKD"/>
    <property type="match status" value="3"/>
</dbReference>
<dbReference type="PANTHER" id="PTHR45982:SF1">
    <property type="entry name" value="REGULATOR OF CHROMOSOME CONDENSATION"/>
    <property type="match status" value="1"/>
</dbReference>
<organism evidence="7 8">
    <name type="scientific">Microbacterium album</name>
    <dbReference type="NCBI Taxonomy" id="2053191"/>
    <lineage>
        <taxon>Bacteria</taxon>
        <taxon>Bacillati</taxon>
        <taxon>Actinomycetota</taxon>
        <taxon>Actinomycetes</taxon>
        <taxon>Micrococcales</taxon>
        <taxon>Microbacteriaceae</taxon>
        <taxon>Microbacterium</taxon>
    </lineage>
</organism>
<keyword evidence="1" id="KW-0732">Signal</keyword>
<dbReference type="GO" id="GO:0016020">
    <property type="term" value="C:membrane"/>
    <property type="evidence" value="ECO:0007669"/>
    <property type="project" value="InterPro"/>
</dbReference>
<feature type="compositionally biased region" description="Pro residues" evidence="4">
    <location>
        <begin position="2079"/>
        <end position="2091"/>
    </location>
</feature>
<dbReference type="InterPro" id="IPR009091">
    <property type="entry name" value="RCC1/BLIP-II"/>
</dbReference>
<dbReference type="InterPro" id="IPR038081">
    <property type="entry name" value="CalX-like_sf"/>
</dbReference>
<reference evidence="7" key="2">
    <citation type="submission" date="2020-09" db="EMBL/GenBank/DDBJ databases">
        <authorList>
            <person name="Sun Q."/>
            <person name="Zhou Y."/>
        </authorList>
    </citation>
    <scope>NUCLEOTIDE SEQUENCE</scope>
    <source>
        <strain evidence="7">CGMCC 1.15794</strain>
    </source>
</reference>
<dbReference type="InterPro" id="IPR000408">
    <property type="entry name" value="Reg_chr_condens"/>
</dbReference>
<evidence type="ECO:0000256" key="1">
    <source>
        <dbReference type="ARBA" id="ARBA00022729"/>
    </source>
</evidence>
<feature type="compositionally biased region" description="Acidic residues" evidence="4">
    <location>
        <begin position="2092"/>
        <end position="2106"/>
    </location>
</feature>
<dbReference type="PROSITE" id="PS50012">
    <property type="entry name" value="RCC1_3"/>
    <property type="match status" value="6"/>
</dbReference>
<evidence type="ECO:0000259" key="6">
    <source>
        <dbReference type="PROSITE" id="PS50093"/>
    </source>
</evidence>
<dbReference type="InterPro" id="IPR003644">
    <property type="entry name" value="Calx_beta"/>
</dbReference>
<evidence type="ECO:0000313" key="7">
    <source>
        <dbReference type="EMBL" id="GGH45595.1"/>
    </source>
</evidence>
<dbReference type="Pfam" id="PF00415">
    <property type="entry name" value="RCC1"/>
    <property type="match status" value="3"/>
</dbReference>
<feature type="region of interest" description="Disordered" evidence="4">
    <location>
        <begin position="2076"/>
        <end position="2131"/>
    </location>
</feature>
<name>A0A917MLZ3_9MICO</name>
<dbReference type="Proteomes" id="UP000657592">
    <property type="component" value="Unassembled WGS sequence"/>
</dbReference>
<dbReference type="InterPro" id="IPR002909">
    <property type="entry name" value="IPT_dom"/>
</dbReference>
<dbReference type="EMBL" id="BMJY01000009">
    <property type="protein sequence ID" value="GGH45595.1"/>
    <property type="molecule type" value="Genomic_DNA"/>
</dbReference>
<keyword evidence="5" id="KW-1133">Transmembrane helix</keyword>
<dbReference type="InterPro" id="IPR051553">
    <property type="entry name" value="Ran_GTPase-activating"/>
</dbReference>
<keyword evidence="3" id="KW-0106">Calcium</keyword>
<dbReference type="RefSeq" id="WP_188756255.1">
    <property type="nucleotide sequence ID" value="NZ_BMJY01000009.1"/>
</dbReference>
<dbReference type="Pfam" id="PF01833">
    <property type="entry name" value="TIG"/>
    <property type="match status" value="1"/>
</dbReference>
<dbReference type="InterPro" id="IPR021655">
    <property type="entry name" value="Put_metal-bd"/>
</dbReference>
<dbReference type="GO" id="GO:0005975">
    <property type="term" value="P:carbohydrate metabolic process"/>
    <property type="evidence" value="ECO:0007669"/>
    <property type="project" value="UniProtKB-ARBA"/>
</dbReference>
<accession>A0A917MLZ3</accession>
<proteinExistence type="predicted"/>
<dbReference type="Pfam" id="PF03160">
    <property type="entry name" value="Calx-beta"/>
    <property type="match status" value="2"/>
</dbReference>
<evidence type="ECO:0000256" key="2">
    <source>
        <dbReference type="ARBA" id="ARBA00022737"/>
    </source>
</evidence>
<reference evidence="7" key="1">
    <citation type="journal article" date="2014" name="Int. J. Syst. Evol. Microbiol.">
        <title>Complete genome sequence of Corynebacterium casei LMG S-19264T (=DSM 44701T), isolated from a smear-ripened cheese.</title>
        <authorList>
            <consortium name="US DOE Joint Genome Institute (JGI-PGF)"/>
            <person name="Walter F."/>
            <person name="Albersmeier A."/>
            <person name="Kalinowski J."/>
            <person name="Ruckert C."/>
        </authorList>
    </citation>
    <scope>NUCLEOTIDE SEQUENCE</scope>
    <source>
        <strain evidence="7">CGMCC 1.15794</strain>
    </source>
</reference>
<dbReference type="SUPFAM" id="SSF50985">
    <property type="entry name" value="RCC1/BLIP-II"/>
    <property type="match status" value="2"/>
</dbReference>
<dbReference type="Gene3D" id="2.60.40.10">
    <property type="entry name" value="Immunoglobulins"/>
    <property type="match status" value="4"/>
</dbReference>
<dbReference type="InterPro" id="IPR035986">
    <property type="entry name" value="PKD_dom_sf"/>
</dbReference>
<dbReference type="GO" id="GO:0007154">
    <property type="term" value="P:cell communication"/>
    <property type="evidence" value="ECO:0007669"/>
    <property type="project" value="InterPro"/>
</dbReference>
<evidence type="ECO:0000256" key="5">
    <source>
        <dbReference type="SAM" id="Phobius"/>
    </source>
</evidence>
<dbReference type="Pfam" id="PF18911">
    <property type="entry name" value="PKD_4"/>
    <property type="match status" value="1"/>
</dbReference>
<sequence length="2159" mass="218468">MTASLLRPSSLRSPLRRLVASLGAVILLVSLMVAAPASPAGAAGGDLLYFGDGEPRMTAGANGVIRAHGALRSVVTCLPGGTNDFAFPASDIFIVAAGSARPFQKLAQADGTKPATVIGFGSSGAFLEEILAITGPQGALGEGTYDVVINNCQDGVYNPVYDSVFPGAITVQYPAVLPPYRDSIGQLKRQAAESAALWITTSILVQALKGAYEGKDPKSLVDAIITSPGWFITLIDEMVALKKKLTPASGGPAAVIQGTVDLAASQANRWLAIAEDPPDHDYRQPTVIEPIETLPAASAFGPKAALEGLAAPSATETALADAFLHALERYQGATYASDGEWALIHARELRQLALALAVASESTGEAVAELRESVGELTRWDETVYGMVVEAGRLRTGTWTPAQRQTLLNLGLTPEEMTEAHRVASDAGPFANAAGRTVAAMQENLGRLETGQGAMAAELRAYAERLEGVIAGLEAQSAVPRTAPVADAGGPYTAAVGQELAVDARASVAGTGGAISAYEWDLDGDGAFDDAAGESASFVPTVTTPGVIGVRVTAEDGAVSVAYAPLTLDRGDRPTIDNDGSVFLTAKAGEQFTLSVPFSGGTAQWLLDGEPAGSGDTFVFTPTRDDLGVFHLDLVVTAPHGGSAVENWYLSVVDVDDDADGWVATADCDDTDALVHPGRTEIPGNGVDDDCNPGTSDVPGDGMAGTVSSWGELPEVNSLVLGRSAGNVELSRTPADIRGLDGVRRVAAGHRMGLALTDTGALWAWGYGTDGQLGRGSNAEAGTPVAVTGLSGTGQLGVEGPAVTEMDSNRIGIALLADGTAAAWGPNARGALGTGSAATSRNVPELVRGPDGVLTDATAVAAAGTFAAVVSDGDVYVTGGACGTEAGRTAARVPGLPGPAVALAGGAGHLLIALADGTLHGCGANDRGQLGEGPAEIGAPVAIELGEDGARPARLAAGDGFSLVLDAAGTAWAWGRDDVGQLGGGAPGADRSVPRAVALPEGAAVTGLSAGGARAAVTRADGTLVTWGGGTATPTEAEQVAGGSAVYSAAVGDAGEVTYAVLSRSRPLVVWGTASYGTAGIGVLGDNLAPTVSTLPSFRDIRFNGVAGAGIDREGLVWSWGSASHLGAGHTGPGGPTRLVPGPVLGVGGAEGSQLRARAFGSHVGHGGKFAAILDGGQVAIWGSSGGHAGDGVPQGYRPHPTLVLDPTGTEPLTGVAQIAVATHGNLAVLEDGRVLGFGSGSIDPCKAPGGGNVGNLPVVIESVGDDIRQAVVQQTAGSAFFLTRDGELLSCGVNGYIGRTLPPNTHGWIVGQVQGMGPGEVAQVVAGLQSTLVLKTDGTVWGWGQDYDCALGCTEGQSAPDRVRPLPEQIHLPEGPRVVAIEHWTVGSFAIREDGSVLGWGWNRNGQIGLPAGTRVDVPTLIPMPGDRPVAAIDAAISGAFHQSLALAQVGDPLERLAEVRGPGIEASVADASVAEGDVARIDVTITHPARVDLEVAYETRDGSAAAGRDYVATSGSVVVPAGETTAVIEVPTLDDDIAQDGLERAFEVVLSSPPAWASLGDDVATVSISDDDPAPAVSVSSPAPVTEGHTGSRDVVFEVTLDRPSHAETSVSWRTVDGTAHSTGDYIGADGTLTFAPGQTSATVPVGVNGDTVLEPDETFTVELFDPRGVTIGTGTAEATIVDDEPVLVEASDQIVPAPAETVVVPFTISAPQLVPGDTVTVPWSVTAPWQEGDPTPDGVAGSGVVQLTAENPSAVVEVTVEAGEREAPQRFLLDVSAASASSGRDVIATRGTGTITPGELPPPVAAIAGPTEVAEGTTATYSAAASTGEGDLEFAWDLDGDGEFDDAATAEVDVELRSFGTRDVAVRVTDERGLADTARRTITVTNVAPALSPIDDAELAPGGTLRAEGTFADPGDNTWTATVDFGGGPEPLALDGSRFAIEHRFDRPGVFSVTVRVCDDGGACGATSFTVTVAAAPPAITRVSPDRGPESGGTRVSIAGTDLFPPPALLQRAAGQPSVAFGGVAGTDVTCGRVGGEDVCEVTTPRHAPGEVDVTVTTPAGTATAPRAFAYEALPAPDPDPQPGPDPQPDPEPDPTPDPDPDPTEPAPDPTEPVGPARPDGGPIAATGGTASTWLIAAALLALLAGSVLLGRRRAR</sequence>
<protein>
    <recommendedName>
        <fullName evidence="6">PKD domain-containing protein</fullName>
    </recommendedName>
</protein>
<dbReference type="Pfam" id="PF13540">
    <property type="entry name" value="RCC1_2"/>
    <property type="match status" value="1"/>
</dbReference>
<dbReference type="SMART" id="SM00089">
    <property type="entry name" value="PKD"/>
    <property type="match status" value="3"/>
</dbReference>
<dbReference type="SUPFAM" id="SSF141072">
    <property type="entry name" value="CalX-like"/>
    <property type="match status" value="2"/>
</dbReference>
<feature type="transmembrane region" description="Helical" evidence="5">
    <location>
        <begin position="2136"/>
        <end position="2154"/>
    </location>
</feature>
<dbReference type="Gene3D" id="2.130.10.30">
    <property type="entry name" value="Regulator of chromosome condensation 1/beta-lactamase-inhibitor protein II"/>
    <property type="match status" value="3"/>
</dbReference>
<keyword evidence="2" id="KW-0677">Repeat</keyword>
<dbReference type="SUPFAM" id="SSF81296">
    <property type="entry name" value="E set domains"/>
    <property type="match status" value="1"/>
</dbReference>
<dbReference type="InterPro" id="IPR000601">
    <property type="entry name" value="PKD_dom"/>
</dbReference>
<dbReference type="SMART" id="SM00237">
    <property type="entry name" value="Calx_beta"/>
    <property type="match status" value="2"/>
</dbReference>
<keyword evidence="5" id="KW-0812">Transmembrane</keyword>